<dbReference type="Proteomes" id="UP000275137">
    <property type="component" value="Unassembled WGS sequence"/>
</dbReference>
<keyword evidence="1" id="KW-1133">Transmembrane helix</keyword>
<reference evidence="3 4" key="1">
    <citation type="submission" date="2018-10" db="EMBL/GenBank/DDBJ databases">
        <authorList>
            <person name="Chen W.-M."/>
        </authorList>
    </citation>
    <scope>NUCLEOTIDE SEQUENCE [LARGE SCALE GENOMIC DNA]</scope>
    <source>
        <strain evidence="3 4">H-5</strain>
    </source>
</reference>
<dbReference type="InterPro" id="IPR012495">
    <property type="entry name" value="TadE-like_dom"/>
</dbReference>
<dbReference type="RefSeq" id="WP_123236570.1">
    <property type="nucleotide sequence ID" value="NZ_RJVP01000001.1"/>
</dbReference>
<organism evidence="3 4">
    <name type="scientific">Pseudomethylobacillus aquaticus</name>
    <dbReference type="NCBI Taxonomy" id="2676064"/>
    <lineage>
        <taxon>Bacteria</taxon>
        <taxon>Pseudomonadati</taxon>
        <taxon>Pseudomonadota</taxon>
        <taxon>Betaproteobacteria</taxon>
        <taxon>Nitrosomonadales</taxon>
        <taxon>Methylophilaceae</taxon>
        <taxon>Pseudomethylobacillus</taxon>
    </lineage>
</organism>
<dbReference type="EMBL" id="RJVP01000001">
    <property type="protein sequence ID" value="ROH88579.1"/>
    <property type="molecule type" value="Genomic_DNA"/>
</dbReference>
<gene>
    <name evidence="3" type="ORF">ED236_01290</name>
</gene>
<name>A0A3N0V790_9PROT</name>
<accession>A0A3N0V790</accession>
<keyword evidence="1" id="KW-0472">Membrane</keyword>
<evidence type="ECO:0000313" key="4">
    <source>
        <dbReference type="Proteomes" id="UP000275137"/>
    </source>
</evidence>
<protein>
    <submittedName>
        <fullName evidence="3">Pilus assembly protein</fullName>
    </submittedName>
</protein>
<feature type="transmembrane region" description="Helical" evidence="1">
    <location>
        <begin position="21"/>
        <end position="41"/>
    </location>
</feature>
<sequence>MRKADNQSNRRAGLAKSQRGAVAIEFAIIFLLIFTLFYAIINYSLMFLLQASFAHASEEGARAAIAVDPLAFPSDSEYISAGVIPQVRTTVGNSLVWLPDGIKQKVLGAGNSRVQVDVTANVLTVRVEYADYSGQPILPSFNLPNGRPMLPLPSQLRGTAVLRLF</sequence>
<comment type="caution">
    <text evidence="3">The sequence shown here is derived from an EMBL/GenBank/DDBJ whole genome shotgun (WGS) entry which is preliminary data.</text>
</comment>
<dbReference type="Pfam" id="PF07811">
    <property type="entry name" value="TadE"/>
    <property type="match status" value="1"/>
</dbReference>
<keyword evidence="4" id="KW-1185">Reference proteome</keyword>
<evidence type="ECO:0000259" key="2">
    <source>
        <dbReference type="Pfam" id="PF07811"/>
    </source>
</evidence>
<evidence type="ECO:0000313" key="3">
    <source>
        <dbReference type="EMBL" id="ROH88579.1"/>
    </source>
</evidence>
<dbReference type="AlphaFoldDB" id="A0A3N0V790"/>
<keyword evidence="1" id="KW-0812">Transmembrane</keyword>
<proteinExistence type="predicted"/>
<feature type="domain" description="TadE-like" evidence="2">
    <location>
        <begin position="20"/>
        <end position="62"/>
    </location>
</feature>
<evidence type="ECO:0000256" key="1">
    <source>
        <dbReference type="SAM" id="Phobius"/>
    </source>
</evidence>